<dbReference type="OrthoDB" id="2963168at2759"/>
<name>A0A6A5VHW9_9PLEO</name>
<dbReference type="PANTHER" id="PTHR14187:SF81">
    <property type="entry name" value="HSP70 FAMILY PROTEIN (AFU_ORTHOLOGUE AFUA_4G14040)"/>
    <property type="match status" value="1"/>
</dbReference>
<gene>
    <name evidence="1" type="ORF">BU23DRAFT_565748</name>
</gene>
<proteinExistence type="predicted"/>
<sequence>MAFKRWLRDLIGENNYRKLDPHMEEHKISSHSVEGKAMRELMKEFDARKQDFGAGSTRDIHIDLPSPFQNLKITGNVKYTVVQGAVICGIEKLSSQKLTRADYCRHHYGVSVLQHFNAAYHNPKDAFTETQTRLRVVRGQLIWLMNKGDLVPSNDTLVQTRDIHLDFTKAQGKKTIIPTYRYSEDEDRPTRFREARSELDPVCFLQVDLTESSPKDFIVNRKGVLSIAVLLAMMLKGNRMTTSVRRGATVLAKEENIPYWAESVSS</sequence>
<evidence type="ECO:0000313" key="1">
    <source>
        <dbReference type="EMBL" id="KAF1976595.1"/>
    </source>
</evidence>
<dbReference type="AlphaFoldDB" id="A0A6A5VHW9"/>
<keyword evidence="2" id="KW-1185">Reference proteome</keyword>
<dbReference type="Proteomes" id="UP000800036">
    <property type="component" value="Unassembled WGS sequence"/>
</dbReference>
<reference evidence="1" key="1">
    <citation type="journal article" date="2020" name="Stud. Mycol.">
        <title>101 Dothideomycetes genomes: a test case for predicting lifestyles and emergence of pathogens.</title>
        <authorList>
            <person name="Haridas S."/>
            <person name="Albert R."/>
            <person name="Binder M."/>
            <person name="Bloem J."/>
            <person name="Labutti K."/>
            <person name="Salamov A."/>
            <person name="Andreopoulos B."/>
            <person name="Baker S."/>
            <person name="Barry K."/>
            <person name="Bills G."/>
            <person name="Bluhm B."/>
            <person name="Cannon C."/>
            <person name="Castanera R."/>
            <person name="Culley D."/>
            <person name="Daum C."/>
            <person name="Ezra D."/>
            <person name="Gonzalez J."/>
            <person name="Henrissat B."/>
            <person name="Kuo A."/>
            <person name="Liang C."/>
            <person name="Lipzen A."/>
            <person name="Lutzoni F."/>
            <person name="Magnuson J."/>
            <person name="Mondo S."/>
            <person name="Nolan M."/>
            <person name="Ohm R."/>
            <person name="Pangilinan J."/>
            <person name="Park H.-J."/>
            <person name="Ramirez L."/>
            <person name="Alfaro M."/>
            <person name="Sun H."/>
            <person name="Tritt A."/>
            <person name="Yoshinaga Y."/>
            <person name="Zwiers L.-H."/>
            <person name="Turgeon B."/>
            <person name="Goodwin S."/>
            <person name="Spatafora J."/>
            <person name="Crous P."/>
            <person name="Grigoriev I."/>
        </authorList>
    </citation>
    <scope>NUCLEOTIDE SEQUENCE</scope>
    <source>
        <strain evidence="1">CBS 107.79</strain>
    </source>
</reference>
<evidence type="ECO:0000313" key="2">
    <source>
        <dbReference type="Proteomes" id="UP000800036"/>
    </source>
</evidence>
<organism evidence="1 2">
    <name type="scientific">Bimuria novae-zelandiae CBS 107.79</name>
    <dbReference type="NCBI Taxonomy" id="1447943"/>
    <lineage>
        <taxon>Eukaryota</taxon>
        <taxon>Fungi</taxon>
        <taxon>Dikarya</taxon>
        <taxon>Ascomycota</taxon>
        <taxon>Pezizomycotina</taxon>
        <taxon>Dothideomycetes</taxon>
        <taxon>Pleosporomycetidae</taxon>
        <taxon>Pleosporales</taxon>
        <taxon>Massarineae</taxon>
        <taxon>Didymosphaeriaceae</taxon>
        <taxon>Bimuria</taxon>
    </lineage>
</organism>
<dbReference type="PANTHER" id="PTHR14187">
    <property type="entry name" value="ALPHA KINASE/ELONGATION FACTOR 2 KINASE"/>
    <property type="match status" value="1"/>
</dbReference>
<accession>A0A6A5VHW9</accession>
<dbReference type="EMBL" id="ML976666">
    <property type="protein sequence ID" value="KAF1976595.1"/>
    <property type="molecule type" value="Genomic_DNA"/>
</dbReference>
<protein>
    <submittedName>
        <fullName evidence="1">Uncharacterized protein</fullName>
    </submittedName>
</protein>